<reference evidence="1" key="2">
    <citation type="journal article" date="2008" name="Genome Biol.">
        <title>Improved genome assembly and evidence-based global gene model set for the chordate Ciona intestinalis: new insight into intron and operon populations.</title>
        <authorList>
            <person name="Satou Y."/>
            <person name="Mineta K."/>
            <person name="Ogasawara M."/>
            <person name="Sasakura Y."/>
            <person name="Shoguchi E."/>
            <person name="Ueno K."/>
            <person name="Yamada L."/>
            <person name="Matsumoto J."/>
            <person name="Wasserscheid J."/>
            <person name="Dewar K."/>
            <person name="Wiley G.B."/>
            <person name="Macmil S.L."/>
            <person name="Roe B.A."/>
            <person name="Zeller R.W."/>
            <person name="Hastings K.E."/>
            <person name="Lemaire P."/>
            <person name="Lindquist E."/>
            <person name="Endo T."/>
            <person name="Hotta K."/>
            <person name="Inaba K."/>
        </authorList>
    </citation>
    <scope>NUCLEOTIDE SEQUENCE [LARGE SCALE GENOMIC DNA]</scope>
    <source>
        <strain evidence="1">wild type</strain>
    </source>
</reference>
<dbReference type="AlphaFoldDB" id="H2XRJ2"/>
<sequence length="50" mass="5970">MTFRKQHPLDGCVITERYIYKLVPNSVHFILTFCNKSHAVMYRCKQMAHI</sequence>
<name>H2XRJ2_CIOIN</name>
<keyword evidence="2" id="KW-1185">Reference proteome</keyword>
<dbReference type="EMBL" id="EAAA01001892">
    <property type="status" value="NOT_ANNOTATED_CDS"/>
    <property type="molecule type" value="Genomic_DNA"/>
</dbReference>
<reference evidence="1" key="4">
    <citation type="submission" date="2025-09" db="UniProtKB">
        <authorList>
            <consortium name="Ensembl"/>
        </authorList>
    </citation>
    <scope>IDENTIFICATION</scope>
</reference>
<dbReference type="Proteomes" id="UP000008144">
    <property type="component" value="Chromosome 4"/>
</dbReference>
<accession>H2XRJ2</accession>
<organism evidence="1 2">
    <name type="scientific">Ciona intestinalis</name>
    <name type="common">Transparent sea squirt</name>
    <name type="synonym">Ascidia intestinalis</name>
    <dbReference type="NCBI Taxonomy" id="7719"/>
    <lineage>
        <taxon>Eukaryota</taxon>
        <taxon>Metazoa</taxon>
        <taxon>Chordata</taxon>
        <taxon>Tunicata</taxon>
        <taxon>Ascidiacea</taxon>
        <taxon>Phlebobranchia</taxon>
        <taxon>Cionidae</taxon>
        <taxon>Ciona</taxon>
    </lineage>
</organism>
<protein>
    <submittedName>
        <fullName evidence="1">Uncharacterized protein</fullName>
    </submittedName>
</protein>
<proteinExistence type="predicted"/>
<reference evidence="1" key="3">
    <citation type="submission" date="2025-08" db="UniProtKB">
        <authorList>
            <consortium name="Ensembl"/>
        </authorList>
    </citation>
    <scope>IDENTIFICATION</scope>
</reference>
<reference evidence="2" key="1">
    <citation type="journal article" date="2002" name="Science">
        <title>The draft genome of Ciona intestinalis: insights into chordate and vertebrate origins.</title>
        <authorList>
            <person name="Dehal P."/>
            <person name="Satou Y."/>
            <person name="Campbell R.K."/>
            <person name="Chapman J."/>
            <person name="Degnan B."/>
            <person name="De Tomaso A."/>
            <person name="Davidson B."/>
            <person name="Di Gregorio A."/>
            <person name="Gelpke M."/>
            <person name="Goodstein D.M."/>
            <person name="Harafuji N."/>
            <person name="Hastings K.E."/>
            <person name="Ho I."/>
            <person name="Hotta K."/>
            <person name="Huang W."/>
            <person name="Kawashima T."/>
            <person name="Lemaire P."/>
            <person name="Martinez D."/>
            <person name="Meinertzhagen I.A."/>
            <person name="Necula S."/>
            <person name="Nonaka M."/>
            <person name="Putnam N."/>
            <person name="Rash S."/>
            <person name="Saiga H."/>
            <person name="Satake M."/>
            <person name="Terry A."/>
            <person name="Yamada L."/>
            <person name="Wang H.G."/>
            <person name="Awazu S."/>
            <person name="Azumi K."/>
            <person name="Boore J."/>
            <person name="Branno M."/>
            <person name="Chin-Bow S."/>
            <person name="DeSantis R."/>
            <person name="Doyle S."/>
            <person name="Francino P."/>
            <person name="Keys D.N."/>
            <person name="Haga S."/>
            <person name="Hayashi H."/>
            <person name="Hino K."/>
            <person name="Imai K.S."/>
            <person name="Inaba K."/>
            <person name="Kano S."/>
            <person name="Kobayashi K."/>
            <person name="Kobayashi M."/>
            <person name="Lee B.I."/>
            <person name="Makabe K.W."/>
            <person name="Manohar C."/>
            <person name="Matassi G."/>
            <person name="Medina M."/>
            <person name="Mochizuki Y."/>
            <person name="Mount S."/>
            <person name="Morishita T."/>
            <person name="Miura S."/>
            <person name="Nakayama A."/>
            <person name="Nishizaka S."/>
            <person name="Nomoto H."/>
            <person name="Ohta F."/>
            <person name="Oishi K."/>
            <person name="Rigoutsos I."/>
            <person name="Sano M."/>
            <person name="Sasaki A."/>
            <person name="Sasakura Y."/>
            <person name="Shoguchi E."/>
            <person name="Shin-i T."/>
            <person name="Spagnuolo A."/>
            <person name="Stainier D."/>
            <person name="Suzuki M.M."/>
            <person name="Tassy O."/>
            <person name="Takatori N."/>
            <person name="Tokuoka M."/>
            <person name="Yagi K."/>
            <person name="Yoshizaki F."/>
            <person name="Wada S."/>
            <person name="Zhang C."/>
            <person name="Hyatt P.D."/>
            <person name="Larimer F."/>
            <person name="Detter C."/>
            <person name="Doggett N."/>
            <person name="Glavina T."/>
            <person name="Hawkins T."/>
            <person name="Richardson P."/>
            <person name="Lucas S."/>
            <person name="Kohara Y."/>
            <person name="Levine M."/>
            <person name="Satoh N."/>
            <person name="Rokhsar D.S."/>
        </authorList>
    </citation>
    <scope>NUCLEOTIDE SEQUENCE [LARGE SCALE GENOMIC DNA]</scope>
</reference>
<dbReference type="InParanoid" id="H2XRJ2"/>
<dbReference type="Ensembl" id="ENSCINT00000032152.1">
    <property type="protein sequence ID" value="ENSCINP00000032276.1"/>
    <property type="gene ID" value="ENSCING00000019810.1"/>
</dbReference>
<dbReference type="HOGENOM" id="CLU_3124462_0_0_1"/>
<evidence type="ECO:0000313" key="2">
    <source>
        <dbReference type="Proteomes" id="UP000008144"/>
    </source>
</evidence>
<evidence type="ECO:0000313" key="1">
    <source>
        <dbReference type="Ensembl" id="ENSCINP00000032276.1"/>
    </source>
</evidence>